<gene>
    <name evidence="1" type="ORF">NVI5450_4377</name>
</gene>
<dbReference type="RefSeq" id="WP_075518494.1">
    <property type="nucleotide sequence ID" value="NZ_FPLD01000129.1"/>
</dbReference>
<organism evidence="1 2">
    <name type="scientific">Moritella viscosa</name>
    <dbReference type="NCBI Taxonomy" id="80854"/>
    <lineage>
        <taxon>Bacteria</taxon>
        <taxon>Pseudomonadati</taxon>
        <taxon>Pseudomonadota</taxon>
        <taxon>Gammaproteobacteria</taxon>
        <taxon>Alteromonadales</taxon>
        <taxon>Moritellaceae</taxon>
        <taxon>Moritella</taxon>
    </lineage>
</organism>
<accession>A0A1L0C6T2</accession>
<evidence type="ECO:0000313" key="1">
    <source>
        <dbReference type="EMBL" id="SGZ16638.1"/>
    </source>
</evidence>
<name>A0A1L0C6T2_9GAMM</name>
<dbReference type="EMBL" id="FPLD01000129">
    <property type="protein sequence ID" value="SGZ16638.1"/>
    <property type="molecule type" value="Genomic_DNA"/>
</dbReference>
<evidence type="ECO:0000313" key="2">
    <source>
        <dbReference type="Proteomes" id="UP000183794"/>
    </source>
</evidence>
<reference evidence="1 2" key="1">
    <citation type="submission" date="2016-11" db="EMBL/GenBank/DDBJ databases">
        <authorList>
            <person name="Jaros S."/>
            <person name="Januszkiewicz K."/>
            <person name="Wedrychowicz H."/>
        </authorList>
    </citation>
    <scope>NUCLEOTIDE SEQUENCE [LARGE SCALE GENOMIC DNA]</scope>
    <source>
        <strain evidence="1">NVI 5450</strain>
    </source>
</reference>
<dbReference type="Proteomes" id="UP000183794">
    <property type="component" value="Unassembled WGS sequence"/>
</dbReference>
<dbReference type="AlphaFoldDB" id="A0A1L0C6T2"/>
<sequence>MELSPVSDMHFYNCENTKYKEHLTASINAVTPLLTNKQKRALINHKLQFKRHGFDINQYIQSACELSVISRMYVDFINGFEYEPKRNVKDVEHKNKDVDFSFEYESLRLNVEVKCFNRRTTESSISDSEQENVRIKSRFLPLKDFFIKSNEKFGYQGEFEANVLFVCCYDLADFIDVSNSLAGQSGVCFRKNSPDENKDCVLDVADFEKIDVVIVSNVAFHHENFNRNNDGHFLNPWDFLDTFVMGFQVHDKRQDGLKQLIDQLIKQSFNIQNDRYTIFCDEQGLDKFDYDVSLRKLIDHMNCDLGGYYFVSENPTLNP</sequence>
<dbReference type="OrthoDB" id="2083708at2"/>
<proteinExistence type="predicted"/>
<protein>
    <submittedName>
        <fullName evidence="1">Uncharacterized protein</fullName>
    </submittedName>
</protein>